<keyword evidence="1" id="KW-0472">Membrane</keyword>
<feature type="transmembrane region" description="Helical" evidence="1">
    <location>
        <begin position="134"/>
        <end position="152"/>
    </location>
</feature>
<dbReference type="HOGENOM" id="CLU_028170_0_0_9"/>
<evidence type="ECO:0000256" key="1">
    <source>
        <dbReference type="SAM" id="Phobius"/>
    </source>
</evidence>
<feature type="transmembrane region" description="Helical" evidence="1">
    <location>
        <begin position="249"/>
        <end position="272"/>
    </location>
</feature>
<accession>G9X1F2</accession>
<feature type="transmembrane region" description="Helical" evidence="1">
    <location>
        <begin position="185"/>
        <end position="207"/>
    </location>
</feature>
<evidence type="ECO:0000313" key="4">
    <source>
        <dbReference type="Proteomes" id="UP000006437"/>
    </source>
</evidence>
<feature type="transmembrane region" description="Helical" evidence="1">
    <location>
        <begin position="38"/>
        <end position="63"/>
    </location>
</feature>
<dbReference type="EMBL" id="AFZE01000032">
    <property type="protein sequence ID" value="EHL14425.1"/>
    <property type="molecule type" value="Genomic_DNA"/>
</dbReference>
<feature type="transmembrane region" description="Helical" evidence="1">
    <location>
        <begin position="157"/>
        <end position="173"/>
    </location>
</feature>
<feature type="transmembrane region" description="Helical" evidence="1">
    <location>
        <begin position="349"/>
        <end position="371"/>
    </location>
</feature>
<dbReference type="PATRIC" id="fig|796937.3.peg.1448"/>
<feature type="domain" description="DUF112" evidence="2">
    <location>
        <begin position="11"/>
        <end position="427"/>
    </location>
</feature>
<dbReference type="InterPro" id="IPR002823">
    <property type="entry name" value="DUF112_TM"/>
</dbReference>
<protein>
    <recommendedName>
        <fullName evidence="2">DUF112 domain-containing protein</fullName>
    </recommendedName>
</protein>
<dbReference type="Proteomes" id="UP000006437">
    <property type="component" value="Unassembled WGS sequence"/>
</dbReference>
<feature type="transmembrane region" description="Helical" evidence="1">
    <location>
        <begin position="6"/>
        <end position="26"/>
    </location>
</feature>
<dbReference type="AlphaFoldDB" id="G9X1F2"/>
<sequence length="456" mass="49110">MSIILILQAFLAAFLGGIIYSIIGIIPGTDETATMAPVTLVLVLLKLPPVVLFSWTIGIIVAMQITHTVPTSMAALPGSTMAVPMVYYSSLAKRLGIPHISMRKMAAGSLLGSIVALPVSIICAFILAPLGGKISPYMGAIFTIGAILIAYMSNAKWAAVIFLIPYSFLIQGFQRLALESVGKNLFISIFMGITIGPMISELFNVLIPSMRHKQRRDKPSEIWLAPDSREKMSFYPNPLKLLSKKQKKAILVTSAIGTAGFTLSPVGMTVLLGELISGKTKELYNKITTTVSVQDAVSNATYIGGLIIPLLAFGLPLSPVALGPAAPLFNAPPVFTIDPVNNLHNYLEVWHYIVYGAIGIIGGTLVAYPISIKKARSWTEKMFKNISHEALIGAFLGLIFMLAYYEAGVVGIIIALCIGLFGGIMHNIFEIHTGVQFMAYYASAFIVNQLLAMAKI</sequence>
<name>G9X1F2_9FIRM</name>
<gene>
    <name evidence="3" type="ORF">HMPREF9629_02196</name>
</gene>
<feature type="transmembrane region" description="Helical" evidence="1">
    <location>
        <begin position="109"/>
        <end position="128"/>
    </location>
</feature>
<reference evidence="3 4" key="1">
    <citation type="submission" date="2011-08" db="EMBL/GenBank/DDBJ databases">
        <title>The Genome Sequence of Eubacteriaceae bacterium ACC19a.</title>
        <authorList>
            <consortium name="The Broad Institute Genome Sequencing Platform"/>
            <person name="Earl A."/>
            <person name="Ward D."/>
            <person name="Feldgarden M."/>
            <person name="Gevers D."/>
            <person name="Sizova M."/>
            <person name="Hazen A."/>
            <person name="Epstein S."/>
            <person name="Young S.K."/>
            <person name="Zeng Q."/>
            <person name="Gargeya S."/>
            <person name="Fitzgerald M."/>
            <person name="Haas B."/>
            <person name="Abouelleil A."/>
            <person name="Alvarado L."/>
            <person name="Arachchi H.M."/>
            <person name="Berlin A."/>
            <person name="Brown A."/>
            <person name="Chapman S.B."/>
            <person name="Chen Z."/>
            <person name="Dunbar C."/>
            <person name="Freedman E."/>
            <person name="Gearin G."/>
            <person name="Gellesch M."/>
            <person name="Goldberg J."/>
            <person name="Griggs A."/>
            <person name="Gujja S."/>
            <person name="Heiman D."/>
            <person name="Howarth C."/>
            <person name="Larson L."/>
            <person name="Lui A."/>
            <person name="MacDonald P.J.P."/>
            <person name="Montmayeur A."/>
            <person name="Murphy C."/>
            <person name="Neiman D."/>
            <person name="Pearson M."/>
            <person name="Priest M."/>
            <person name="Roberts A."/>
            <person name="Saif S."/>
            <person name="Shea T."/>
            <person name="Shenoy N."/>
            <person name="Sisk P."/>
            <person name="Stolte C."/>
            <person name="Sykes S."/>
            <person name="Wortman J."/>
            <person name="Nusbaum C."/>
            <person name="Birren B."/>
        </authorList>
    </citation>
    <scope>NUCLEOTIDE SEQUENCE [LARGE SCALE GENOMIC DNA]</scope>
    <source>
        <strain evidence="3 4">ACC19a</strain>
    </source>
</reference>
<dbReference type="BioCyc" id="EBAC796937-HMP:GMGH-2224-MONOMER"/>
<evidence type="ECO:0000313" key="3">
    <source>
        <dbReference type="EMBL" id="EHL14425.1"/>
    </source>
</evidence>
<feature type="transmembrane region" description="Helical" evidence="1">
    <location>
        <begin position="69"/>
        <end position="88"/>
    </location>
</feature>
<evidence type="ECO:0000259" key="2">
    <source>
        <dbReference type="Pfam" id="PF01970"/>
    </source>
</evidence>
<organism evidence="3 4">
    <name type="scientific">Peptoanaerobacter stomatis</name>
    <dbReference type="NCBI Taxonomy" id="796937"/>
    <lineage>
        <taxon>Bacteria</taxon>
        <taxon>Bacillati</taxon>
        <taxon>Bacillota</taxon>
        <taxon>Clostridia</taxon>
        <taxon>Peptostreptococcales</taxon>
        <taxon>Filifactoraceae</taxon>
        <taxon>Peptoanaerobacter</taxon>
    </lineage>
</organism>
<keyword evidence="1" id="KW-1133">Transmembrane helix</keyword>
<feature type="transmembrane region" description="Helical" evidence="1">
    <location>
        <begin position="392"/>
        <end position="425"/>
    </location>
</feature>
<dbReference type="RefSeq" id="WP_009526412.1">
    <property type="nucleotide sequence ID" value="NZ_JBQMYE010000166.1"/>
</dbReference>
<dbReference type="Pfam" id="PF01970">
    <property type="entry name" value="TctA"/>
    <property type="match status" value="1"/>
</dbReference>
<proteinExistence type="predicted"/>
<keyword evidence="1" id="KW-0812">Transmembrane</keyword>
<comment type="caution">
    <text evidence="3">The sequence shown here is derived from an EMBL/GenBank/DDBJ whole genome shotgun (WGS) entry which is preliminary data.</text>
</comment>